<dbReference type="InterPro" id="IPR027417">
    <property type="entry name" value="P-loop_NTPase"/>
</dbReference>
<dbReference type="GO" id="GO:0005524">
    <property type="term" value="F:ATP binding"/>
    <property type="evidence" value="ECO:0007669"/>
    <property type="project" value="UniProtKB-KW"/>
</dbReference>
<keyword evidence="7 8" id="KW-0472">Membrane</keyword>
<keyword evidence="6 8" id="KW-1133">Transmembrane helix</keyword>
<feature type="domain" description="ABC transmembrane type-1" evidence="10">
    <location>
        <begin position="38"/>
        <end position="330"/>
    </location>
</feature>
<dbReference type="GO" id="GO:0005886">
    <property type="term" value="C:plasma membrane"/>
    <property type="evidence" value="ECO:0007669"/>
    <property type="project" value="UniProtKB-SubCell"/>
</dbReference>
<evidence type="ECO:0000259" key="9">
    <source>
        <dbReference type="PROSITE" id="PS50893"/>
    </source>
</evidence>
<dbReference type="GO" id="GO:0005737">
    <property type="term" value="C:cytoplasm"/>
    <property type="evidence" value="ECO:0007669"/>
    <property type="project" value="UniProtKB-ARBA"/>
</dbReference>
<dbReference type="GO" id="GO:0015421">
    <property type="term" value="F:ABC-type oligopeptide transporter activity"/>
    <property type="evidence" value="ECO:0007669"/>
    <property type="project" value="TreeGrafter"/>
</dbReference>
<dbReference type="InterPro" id="IPR036640">
    <property type="entry name" value="ABC1_TM_sf"/>
</dbReference>
<evidence type="ECO:0000313" key="12">
    <source>
        <dbReference type="Proteomes" id="UP000177117"/>
    </source>
</evidence>
<dbReference type="Pfam" id="PF00664">
    <property type="entry name" value="ABC_membrane"/>
    <property type="match status" value="1"/>
</dbReference>
<reference evidence="11 12" key="1">
    <citation type="journal article" date="2016" name="Nat. Commun.">
        <title>Thousands of microbial genomes shed light on interconnected biogeochemical processes in an aquifer system.</title>
        <authorList>
            <person name="Anantharaman K."/>
            <person name="Brown C.T."/>
            <person name="Hug L.A."/>
            <person name="Sharon I."/>
            <person name="Castelle C.J."/>
            <person name="Probst A.J."/>
            <person name="Thomas B.C."/>
            <person name="Singh A."/>
            <person name="Wilkins M.J."/>
            <person name="Karaoz U."/>
            <person name="Brodie E.L."/>
            <person name="Williams K.H."/>
            <person name="Hubbard S.S."/>
            <person name="Banfield J.F."/>
        </authorList>
    </citation>
    <scope>NUCLEOTIDE SEQUENCE [LARGE SCALE GENOMIC DNA]</scope>
</reference>
<dbReference type="Proteomes" id="UP000177117">
    <property type="component" value="Unassembled WGS sequence"/>
</dbReference>
<feature type="domain" description="ABC transporter" evidence="9">
    <location>
        <begin position="364"/>
        <end position="599"/>
    </location>
</feature>
<dbReference type="PROSITE" id="PS50893">
    <property type="entry name" value="ABC_TRANSPORTER_2"/>
    <property type="match status" value="1"/>
</dbReference>
<dbReference type="Gene3D" id="1.20.1560.10">
    <property type="entry name" value="ABC transporter type 1, transmembrane domain"/>
    <property type="match status" value="1"/>
</dbReference>
<dbReference type="InterPro" id="IPR011527">
    <property type="entry name" value="ABC1_TM_dom"/>
</dbReference>
<name>A0A1F8EJL8_9BACT</name>
<feature type="transmembrane region" description="Helical" evidence="8">
    <location>
        <begin position="90"/>
        <end position="112"/>
    </location>
</feature>
<comment type="subcellular location">
    <subcellularLocation>
        <location evidence="1">Cell membrane</location>
        <topology evidence="1">Multi-pass membrane protein</topology>
    </subcellularLocation>
</comment>
<evidence type="ECO:0000256" key="3">
    <source>
        <dbReference type="ARBA" id="ARBA00022692"/>
    </source>
</evidence>
<evidence type="ECO:0000256" key="7">
    <source>
        <dbReference type="ARBA" id="ARBA00023136"/>
    </source>
</evidence>
<dbReference type="PANTHER" id="PTHR43394">
    <property type="entry name" value="ATP-DEPENDENT PERMEASE MDL1, MITOCHONDRIAL"/>
    <property type="match status" value="1"/>
</dbReference>
<dbReference type="InterPro" id="IPR003593">
    <property type="entry name" value="AAA+_ATPase"/>
</dbReference>
<keyword evidence="2" id="KW-0813">Transport</keyword>
<evidence type="ECO:0000256" key="1">
    <source>
        <dbReference type="ARBA" id="ARBA00004651"/>
    </source>
</evidence>
<feature type="transmembrane region" description="Helical" evidence="8">
    <location>
        <begin position="188"/>
        <end position="209"/>
    </location>
</feature>
<dbReference type="InterPro" id="IPR017871">
    <property type="entry name" value="ABC_transporter-like_CS"/>
</dbReference>
<dbReference type="SMART" id="SM00382">
    <property type="entry name" value="AAA"/>
    <property type="match status" value="1"/>
</dbReference>
<dbReference type="InterPro" id="IPR003439">
    <property type="entry name" value="ABC_transporter-like_ATP-bd"/>
</dbReference>
<dbReference type="Gene3D" id="3.40.50.300">
    <property type="entry name" value="P-loop containing nucleotide triphosphate hydrolases"/>
    <property type="match status" value="1"/>
</dbReference>
<dbReference type="Pfam" id="PF00005">
    <property type="entry name" value="ABC_tran"/>
    <property type="match status" value="1"/>
</dbReference>
<feature type="transmembrane region" description="Helical" evidence="8">
    <location>
        <begin position="6"/>
        <end position="25"/>
    </location>
</feature>
<dbReference type="PANTHER" id="PTHR43394:SF1">
    <property type="entry name" value="ATP-BINDING CASSETTE SUB-FAMILY B MEMBER 10, MITOCHONDRIAL"/>
    <property type="match status" value="1"/>
</dbReference>
<keyword evidence="3 8" id="KW-0812">Transmembrane</keyword>
<dbReference type="PROSITE" id="PS50929">
    <property type="entry name" value="ABC_TM1F"/>
    <property type="match status" value="1"/>
</dbReference>
<dbReference type="InterPro" id="IPR039421">
    <property type="entry name" value="Type_1_exporter"/>
</dbReference>
<evidence type="ECO:0000256" key="4">
    <source>
        <dbReference type="ARBA" id="ARBA00022741"/>
    </source>
</evidence>
<dbReference type="AlphaFoldDB" id="A0A1F8EJL8"/>
<sequence>MNRLATLFSGIVKIYKALIILKYAFWKYRFQFLVMTGLGFVGGMLGGLGVGMLIPLFALVTDPSGVGSSTFHYFVSKTLAFFHLGYNLPLILGFMVSLFIAKAGIVILVSYINELIDARYVRDNSSMLFRKTLGADWTFLMNQKVGYLDRIITQDVSLSGGILMAISDFLVRIASLASYAFIAFKISVPITAISMIGGVLIFAFLKPLYFKARGLSRRMNITNKEMSHHVNESLIGAKILKSFAVEPAAAKKSSLYLEELRKIQIKASLIANFQGALFEPVSLMFISGLFIYYYKSPAFDIASFAVIVYLIQKMYSFIQAIQGKLNTINSSYTFLNTMLDYQDKVQKYQEKSSGNKPFKFERSINVEGVSFAYPSIELDTISNVNFVIRKGELIGIIGPSGAGKTTLVDLFLRLLRPQKGVIKIDDVDVDSVDLTDWRKNIGYVSQDIFLLNDTIEANIRFYNESISHKDIVTAAKMANIYDFIESLPNKLETQVGERGVKLSGGQKQRISLARVLAKKPSLLILDEATSSLDNESESLIQEAINDLKGKITVLAIAHRLSTVMNSDRLIVLDSGKLIETGTPDELIKNANSYLYKSYHVKDK</sequence>
<evidence type="ECO:0008006" key="13">
    <source>
        <dbReference type="Google" id="ProtNLM"/>
    </source>
</evidence>
<gene>
    <name evidence="11" type="ORF">A2650_02935</name>
</gene>
<dbReference type="FunFam" id="3.40.50.300:FF:000604">
    <property type="entry name" value="ABC transporter B family member 28"/>
    <property type="match status" value="1"/>
</dbReference>
<dbReference type="EMBL" id="MGJD01000014">
    <property type="protein sequence ID" value="OGN00818.1"/>
    <property type="molecule type" value="Genomic_DNA"/>
</dbReference>
<evidence type="ECO:0000256" key="5">
    <source>
        <dbReference type="ARBA" id="ARBA00022840"/>
    </source>
</evidence>
<feature type="transmembrane region" description="Helical" evidence="8">
    <location>
        <begin position="160"/>
        <end position="182"/>
    </location>
</feature>
<proteinExistence type="predicted"/>
<feature type="transmembrane region" description="Helical" evidence="8">
    <location>
        <begin position="32"/>
        <end position="60"/>
    </location>
</feature>
<accession>A0A1F8EJL8</accession>
<comment type="caution">
    <text evidence="11">The sequence shown here is derived from an EMBL/GenBank/DDBJ whole genome shotgun (WGS) entry which is preliminary data.</text>
</comment>
<evidence type="ECO:0000256" key="8">
    <source>
        <dbReference type="SAM" id="Phobius"/>
    </source>
</evidence>
<keyword evidence="5" id="KW-0067">ATP-binding</keyword>
<organism evidence="11 12">
    <name type="scientific">Candidatus Yanofskybacteria bacterium RIFCSPHIGHO2_01_FULL_41_53</name>
    <dbReference type="NCBI Taxonomy" id="1802663"/>
    <lineage>
        <taxon>Bacteria</taxon>
        <taxon>Candidatus Yanofskyibacteriota</taxon>
    </lineage>
</organism>
<dbReference type="GO" id="GO:0016887">
    <property type="term" value="F:ATP hydrolysis activity"/>
    <property type="evidence" value="ECO:0007669"/>
    <property type="project" value="InterPro"/>
</dbReference>
<feature type="transmembrane region" description="Helical" evidence="8">
    <location>
        <begin position="269"/>
        <end position="293"/>
    </location>
</feature>
<dbReference type="SUPFAM" id="SSF90123">
    <property type="entry name" value="ABC transporter transmembrane region"/>
    <property type="match status" value="1"/>
</dbReference>
<dbReference type="SUPFAM" id="SSF52540">
    <property type="entry name" value="P-loop containing nucleoside triphosphate hydrolases"/>
    <property type="match status" value="1"/>
</dbReference>
<keyword evidence="4" id="KW-0547">Nucleotide-binding</keyword>
<feature type="transmembrane region" description="Helical" evidence="8">
    <location>
        <begin position="299"/>
        <end position="318"/>
    </location>
</feature>
<evidence type="ECO:0000259" key="10">
    <source>
        <dbReference type="PROSITE" id="PS50929"/>
    </source>
</evidence>
<evidence type="ECO:0000313" key="11">
    <source>
        <dbReference type="EMBL" id="OGN00818.1"/>
    </source>
</evidence>
<protein>
    <recommendedName>
        <fullName evidence="13">ABC transporter permease</fullName>
    </recommendedName>
</protein>
<dbReference type="PROSITE" id="PS00211">
    <property type="entry name" value="ABC_TRANSPORTER_1"/>
    <property type="match status" value="1"/>
</dbReference>
<evidence type="ECO:0000256" key="2">
    <source>
        <dbReference type="ARBA" id="ARBA00022448"/>
    </source>
</evidence>
<evidence type="ECO:0000256" key="6">
    <source>
        <dbReference type="ARBA" id="ARBA00022989"/>
    </source>
</evidence>